<accession>A0A443K1Z9</accession>
<dbReference type="Pfam" id="PF23840">
    <property type="entry name" value="Phage_tail_terminator"/>
    <property type="match status" value="1"/>
</dbReference>
<proteinExistence type="predicted"/>
<reference evidence="1 2" key="1">
    <citation type="submission" date="2019-01" db="EMBL/GenBank/DDBJ databases">
        <title>Sinorhodobacter populi sp. nov. isolated from the symptomatic bark tissue of Populus euramericana canker.</title>
        <authorList>
            <person name="Xu G."/>
        </authorList>
    </citation>
    <scope>NUCLEOTIDE SEQUENCE [LARGE SCALE GENOMIC DNA]</scope>
    <source>
        <strain evidence="1 2">07D10-4-3</strain>
    </source>
</reference>
<dbReference type="RefSeq" id="WP_128233815.1">
    <property type="nucleotide sequence ID" value="NZ_SAUY01000038.1"/>
</dbReference>
<sequence>MLVDAVIERLADAVPDLSGRINGALQLARLRQQNALPQATPAAFVILGDIEGGEVASASGAFVQAYRDVIAVVLVVRTNDSPAASRSGDALHPLIWAVIEALVGRRLEGAVGQMALRRAFLVSLADGAAVYQIEFSQLNQMRLAR</sequence>
<evidence type="ECO:0000313" key="1">
    <source>
        <dbReference type="EMBL" id="RWR26790.1"/>
    </source>
</evidence>
<organism evidence="1 2">
    <name type="scientific">Paenirhodobacter populi</name>
    <dbReference type="NCBI Taxonomy" id="2306993"/>
    <lineage>
        <taxon>Bacteria</taxon>
        <taxon>Pseudomonadati</taxon>
        <taxon>Pseudomonadota</taxon>
        <taxon>Alphaproteobacteria</taxon>
        <taxon>Rhodobacterales</taxon>
        <taxon>Rhodobacter group</taxon>
        <taxon>Paenirhodobacter</taxon>
    </lineage>
</organism>
<dbReference type="InterPro" id="IPR056912">
    <property type="entry name" value="Phage_JBD30_tail_term-like"/>
</dbReference>
<gene>
    <name evidence="1" type="ORF">D2T29_19630</name>
</gene>
<evidence type="ECO:0000313" key="2">
    <source>
        <dbReference type="Proteomes" id="UP000284451"/>
    </source>
</evidence>
<dbReference type="AlphaFoldDB" id="A0A443K1Z9"/>
<name>A0A443K1Z9_9RHOB</name>
<protein>
    <recommendedName>
        <fullName evidence="3">DUF3168 domain-containing protein</fullName>
    </recommendedName>
</protein>
<dbReference type="Proteomes" id="UP000284451">
    <property type="component" value="Unassembled WGS sequence"/>
</dbReference>
<comment type="caution">
    <text evidence="1">The sequence shown here is derived from an EMBL/GenBank/DDBJ whole genome shotgun (WGS) entry which is preliminary data.</text>
</comment>
<dbReference type="EMBL" id="SAUY01000038">
    <property type="protein sequence ID" value="RWR26790.1"/>
    <property type="molecule type" value="Genomic_DNA"/>
</dbReference>
<evidence type="ECO:0008006" key="3">
    <source>
        <dbReference type="Google" id="ProtNLM"/>
    </source>
</evidence>
<reference evidence="1 2" key="2">
    <citation type="submission" date="2019-01" db="EMBL/GenBank/DDBJ databases">
        <authorList>
            <person name="Li Y."/>
        </authorList>
    </citation>
    <scope>NUCLEOTIDE SEQUENCE [LARGE SCALE GENOMIC DNA]</scope>
    <source>
        <strain evidence="1 2">07D10-4-3</strain>
    </source>
</reference>